<keyword evidence="7" id="KW-0963">Cytoplasm</keyword>
<dbReference type="EMBL" id="JAHJDP010000012">
    <property type="protein sequence ID" value="MBU2689710.1"/>
    <property type="molecule type" value="Genomic_DNA"/>
</dbReference>
<reference evidence="9" key="1">
    <citation type="submission" date="2021-05" db="EMBL/GenBank/DDBJ databases">
        <title>Energy efficiency and biological interactions define the core microbiome of deep oligotrophic groundwater.</title>
        <authorList>
            <person name="Mehrshad M."/>
            <person name="Lopez-Fernandez M."/>
            <person name="Bell E."/>
            <person name="Bernier-Latmani R."/>
            <person name="Bertilsson S."/>
            <person name="Dopson M."/>
        </authorList>
    </citation>
    <scope>NUCLEOTIDE SEQUENCE</scope>
    <source>
        <strain evidence="9">Modern_marine.mb.64</strain>
    </source>
</reference>
<name>A0A948W569_UNCEI</name>
<feature type="binding site" evidence="7">
    <location>
        <position position="221"/>
    </location>
    <ligand>
        <name>L-aspartate</name>
        <dbReference type="ChEBI" id="CHEBI:29991"/>
    </ligand>
</feature>
<dbReference type="InterPro" id="IPR045864">
    <property type="entry name" value="aa-tRNA-synth_II/BPL/LPL"/>
</dbReference>
<dbReference type="InterPro" id="IPR047090">
    <property type="entry name" value="AspRS_core"/>
</dbReference>
<feature type="domain" description="Aminoacyl-transfer RNA synthetases class-II family profile" evidence="8">
    <location>
        <begin position="142"/>
        <end position="555"/>
    </location>
</feature>
<dbReference type="PANTHER" id="PTHR22594">
    <property type="entry name" value="ASPARTYL/LYSYL-TRNA SYNTHETASE"/>
    <property type="match status" value="1"/>
</dbReference>
<feature type="binding site" evidence="7">
    <location>
        <position position="175"/>
    </location>
    <ligand>
        <name>L-aspartate</name>
        <dbReference type="ChEBI" id="CHEBI:29991"/>
    </ligand>
</feature>
<dbReference type="InterPro" id="IPR004524">
    <property type="entry name" value="Asp-tRNA-ligase_1"/>
</dbReference>
<evidence type="ECO:0000256" key="3">
    <source>
        <dbReference type="ARBA" id="ARBA00022741"/>
    </source>
</evidence>
<comment type="similarity">
    <text evidence="1 7">Belongs to the class-II aminoacyl-tRNA synthetase family. Type 1 subfamily.</text>
</comment>
<comment type="subunit">
    <text evidence="7">Homodimer.</text>
</comment>
<evidence type="ECO:0000259" key="8">
    <source>
        <dbReference type="PROSITE" id="PS50862"/>
    </source>
</evidence>
<keyword evidence="2 7" id="KW-0436">Ligase</keyword>
<dbReference type="GO" id="GO:0005524">
    <property type="term" value="F:ATP binding"/>
    <property type="evidence" value="ECO:0007669"/>
    <property type="project" value="UniProtKB-UniRule"/>
</dbReference>
<feature type="site" description="Important for tRNA non-discrimination" evidence="7">
    <location>
        <position position="30"/>
    </location>
</feature>
<dbReference type="AlphaFoldDB" id="A0A948W569"/>
<dbReference type="InterPro" id="IPR004365">
    <property type="entry name" value="NA-bd_OB_tRNA"/>
</dbReference>
<dbReference type="InterPro" id="IPR029351">
    <property type="entry name" value="GAD_dom"/>
</dbReference>
<dbReference type="NCBIfam" id="TIGR00459">
    <property type="entry name" value="aspS_bact"/>
    <property type="match status" value="1"/>
</dbReference>
<feature type="binding site" evidence="7">
    <location>
        <position position="230"/>
    </location>
    <ligand>
        <name>ATP</name>
        <dbReference type="ChEBI" id="CHEBI:30616"/>
    </ligand>
</feature>
<organism evidence="9 10">
    <name type="scientific">Eiseniibacteriota bacterium</name>
    <dbReference type="NCBI Taxonomy" id="2212470"/>
    <lineage>
        <taxon>Bacteria</taxon>
        <taxon>Candidatus Eiseniibacteriota</taxon>
    </lineage>
</organism>
<dbReference type="CDD" id="cd04317">
    <property type="entry name" value="EcAspRS_like_N"/>
    <property type="match status" value="1"/>
</dbReference>
<dbReference type="HAMAP" id="MF_00044">
    <property type="entry name" value="Asp_tRNA_synth_type1"/>
    <property type="match status" value="1"/>
</dbReference>
<dbReference type="Pfam" id="PF01336">
    <property type="entry name" value="tRNA_anti-codon"/>
    <property type="match status" value="1"/>
</dbReference>
<dbReference type="SUPFAM" id="SSF55261">
    <property type="entry name" value="GAD domain-like"/>
    <property type="match status" value="1"/>
</dbReference>
<evidence type="ECO:0000256" key="2">
    <source>
        <dbReference type="ARBA" id="ARBA00022598"/>
    </source>
</evidence>
<dbReference type="InterPro" id="IPR047089">
    <property type="entry name" value="Asp-tRNA-ligase_1_N"/>
</dbReference>
<accession>A0A948W569</accession>
<dbReference type="Pfam" id="PF00152">
    <property type="entry name" value="tRNA-synt_2"/>
    <property type="match status" value="1"/>
</dbReference>
<dbReference type="Gene3D" id="3.30.930.10">
    <property type="entry name" value="Bira Bifunctional Protein, Domain 2"/>
    <property type="match status" value="1"/>
</dbReference>
<feature type="binding site" evidence="7">
    <location>
        <begin position="534"/>
        <end position="537"/>
    </location>
    <ligand>
        <name>ATP</name>
        <dbReference type="ChEBI" id="CHEBI:30616"/>
    </ligand>
</feature>
<dbReference type="PROSITE" id="PS50862">
    <property type="entry name" value="AA_TRNA_LIGASE_II"/>
    <property type="match status" value="1"/>
</dbReference>
<keyword evidence="4 7" id="KW-0067">ATP-binding</keyword>
<comment type="catalytic activity">
    <reaction evidence="7">
        <text>tRNA(Asx) + L-aspartate + ATP = L-aspartyl-tRNA(Asx) + AMP + diphosphate</text>
        <dbReference type="Rhea" id="RHEA:18349"/>
        <dbReference type="Rhea" id="RHEA-COMP:9710"/>
        <dbReference type="Rhea" id="RHEA-COMP:9711"/>
        <dbReference type="ChEBI" id="CHEBI:29991"/>
        <dbReference type="ChEBI" id="CHEBI:30616"/>
        <dbReference type="ChEBI" id="CHEBI:33019"/>
        <dbReference type="ChEBI" id="CHEBI:78442"/>
        <dbReference type="ChEBI" id="CHEBI:78516"/>
        <dbReference type="ChEBI" id="CHEBI:456215"/>
        <dbReference type="EC" id="6.1.1.23"/>
    </reaction>
</comment>
<evidence type="ECO:0000256" key="4">
    <source>
        <dbReference type="ARBA" id="ARBA00022840"/>
    </source>
</evidence>
<dbReference type="GO" id="GO:0005737">
    <property type="term" value="C:cytoplasm"/>
    <property type="evidence" value="ECO:0007669"/>
    <property type="project" value="UniProtKB-SubCell"/>
</dbReference>
<dbReference type="SUPFAM" id="SSF55681">
    <property type="entry name" value="Class II aaRS and biotin synthetases"/>
    <property type="match status" value="1"/>
</dbReference>
<feature type="region of interest" description="Aspartate" evidence="7">
    <location>
        <begin position="199"/>
        <end position="202"/>
    </location>
</feature>
<comment type="caution">
    <text evidence="9">The sequence shown here is derived from an EMBL/GenBank/DDBJ whole genome shotgun (WGS) entry which is preliminary data.</text>
</comment>
<dbReference type="EC" id="6.1.1.23" evidence="7"/>
<feature type="site" description="Important for tRNA non-discrimination" evidence="7">
    <location>
        <position position="83"/>
    </location>
</feature>
<feature type="binding site" evidence="7">
    <location>
        <position position="489"/>
    </location>
    <ligand>
        <name>L-aspartate</name>
        <dbReference type="ChEBI" id="CHEBI:29991"/>
    </ligand>
</feature>
<evidence type="ECO:0000313" key="10">
    <source>
        <dbReference type="Proteomes" id="UP000777784"/>
    </source>
</evidence>
<dbReference type="Proteomes" id="UP000777784">
    <property type="component" value="Unassembled WGS sequence"/>
</dbReference>
<dbReference type="InterPro" id="IPR004364">
    <property type="entry name" value="Aa-tRNA-synt_II"/>
</dbReference>
<evidence type="ECO:0000256" key="5">
    <source>
        <dbReference type="ARBA" id="ARBA00022917"/>
    </source>
</evidence>
<dbReference type="Gene3D" id="3.30.1360.30">
    <property type="entry name" value="GAD-like domain"/>
    <property type="match status" value="1"/>
</dbReference>
<dbReference type="CDD" id="cd00777">
    <property type="entry name" value="AspRS_core"/>
    <property type="match status" value="1"/>
</dbReference>
<dbReference type="InterPro" id="IPR004115">
    <property type="entry name" value="GAD-like_sf"/>
</dbReference>
<evidence type="ECO:0000313" key="9">
    <source>
        <dbReference type="EMBL" id="MBU2689710.1"/>
    </source>
</evidence>
<comment type="subcellular location">
    <subcellularLocation>
        <location evidence="7">Cytoplasm</location>
    </subcellularLocation>
</comment>
<dbReference type="GO" id="GO:0004815">
    <property type="term" value="F:aspartate-tRNA ligase activity"/>
    <property type="evidence" value="ECO:0007669"/>
    <property type="project" value="UniProtKB-UniRule"/>
</dbReference>
<sequence>MRSHTCGELRLSQAGERVSLTGWVHRSRDHGGVLFVDLRDRYGRTQVVVHPDEAPPEVTEKARTLRPEFVARIEGMVRARPDGMINPDMITGQIEVYATSVEVLNPSITPPFLVEDAALAGEDLRLQYRYIDLRRPELQKVLALRHRVALATREFLDAQDFLEVETPMLVRPTPEGARDYLVPSRVHPGRCYALPQSPQLYKQILMVAGVDRYFQLARCLRDEDLRADRQPEHTQIDLEMSFINEEDIFKLVEGLMSHLFKEALGVDLPTPFLKIEYDEVMDRFGTDKPDLRIPVEIKDISEAVARTEFRIFKETVQEGRAVRCLCVPGGADYSRKDIQGLEERAKAEGAPGLAWARVKEDGLDGGISKFLEPETAQSIRMTTGAAVGDLLLFAADEPRQASRILGGVRSALVDRLLDPDAPPFYPLWVTHFPLFEKDAQTGRYIPCHHIFSMPLDPDPQKFAADPLAIRAQLYDLVINGTELASGSVRIHRREIQEAVMGIIGLDSVEIERRFGFLLKAFELGAPPHGGVAIGLDRLVMIMSGRTSIRDTIAFPKTTSAASLMDKAPAEPDPQDLEQLHIRFHSIAGKEEGTES</sequence>
<proteinExistence type="inferred from homology"/>
<dbReference type="InterPro" id="IPR012340">
    <property type="entry name" value="NA-bd_OB-fold"/>
</dbReference>
<comment type="function">
    <text evidence="7">Aspartyl-tRNA synthetase with relaxed tRNA specificity since it is able to aspartylate not only its cognate tRNA(Asp) but also tRNA(Asn). Reaction proceeds in two steps: L-aspartate is first activated by ATP to form Asp-AMP and then transferred to the acceptor end of tRNA(Asp/Asn).</text>
</comment>
<dbReference type="NCBIfam" id="NF001750">
    <property type="entry name" value="PRK00476.1"/>
    <property type="match status" value="1"/>
</dbReference>
<feature type="binding site" evidence="7">
    <location>
        <position position="448"/>
    </location>
    <ligand>
        <name>L-aspartate</name>
        <dbReference type="ChEBI" id="CHEBI:29991"/>
    </ligand>
</feature>
<evidence type="ECO:0000256" key="7">
    <source>
        <dbReference type="HAMAP-Rule" id="MF_00044"/>
    </source>
</evidence>
<feature type="binding site" evidence="7">
    <location>
        <begin position="221"/>
        <end position="223"/>
    </location>
    <ligand>
        <name>ATP</name>
        <dbReference type="ChEBI" id="CHEBI:30616"/>
    </ligand>
</feature>
<dbReference type="PRINTS" id="PR01042">
    <property type="entry name" value="TRNASYNTHASP"/>
</dbReference>
<evidence type="ECO:0000256" key="6">
    <source>
        <dbReference type="ARBA" id="ARBA00023146"/>
    </source>
</evidence>
<gene>
    <name evidence="7 9" type="primary">aspS</name>
    <name evidence="9" type="ORF">KJ970_02205</name>
</gene>
<dbReference type="InterPro" id="IPR002312">
    <property type="entry name" value="Asp/Asn-tRNA-synth_IIb"/>
</dbReference>
<keyword evidence="6 7" id="KW-0030">Aminoacyl-tRNA synthetase</keyword>
<dbReference type="SUPFAM" id="SSF50249">
    <property type="entry name" value="Nucleic acid-binding proteins"/>
    <property type="match status" value="1"/>
</dbReference>
<protein>
    <recommendedName>
        <fullName evidence="7">Aspartate--tRNA(Asp/Asn) ligase</fullName>
        <ecNumber evidence="7">6.1.1.23</ecNumber>
    </recommendedName>
    <alternativeName>
        <fullName evidence="7">Aspartyl-tRNA synthetase</fullName>
        <shortName evidence="7">AspRS</shortName>
    </alternativeName>
    <alternativeName>
        <fullName evidence="7">Non-discriminating aspartyl-tRNA synthetase</fullName>
        <shortName evidence="7">ND-AspRS</shortName>
    </alternativeName>
</protein>
<feature type="binding site" evidence="7">
    <location>
        <position position="482"/>
    </location>
    <ligand>
        <name>ATP</name>
        <dbReference type="ChEBI" id="CHEBI:30616"/>
    </ligand>
</feature>
<dbReference type="GO" id="GO:0003676">
    <property type="term" value="F:nucleic acid binding"/>
    <property type="evidence" value="ECO:0007669"/>
    <property type="project" value="InterPro"/>
</dbReference>
<evidence type="ECO:0000256" key="1">
    <source>
        <dbReference type="ARBA" id="ARBA00006303"/>
    </source>
</evidence>
<keyword evidence="5 7" id="KW-0648">Protein biosynthesis</keyword>
<dbReference type="GO" id="GO:0050560">
    <property type="term" value="F:aspartate-tRNA(Asn) ligase activity"/>
    <property type="evidence" value="ECO:0007669"/>
    <property type="project" value="UniProtKB-EC"/>
</dbReference>
<dbReference type="GO" id="GO:0006422">
    <property type="term" value="P:aspartyl-tRNA aminoacylation"/>
    <property type="evidence" value="ECO:0007669"/>
    <property type="project" value="UniProtKB-UniRule"/>
</dbReference>
<dbReference type="InterPro" id="IPR006195">
    <property type="entry name" value="aa-tRNA-synth_II"/>
</dbReference>
<dbReference type="PANTHER" id="PTHR22594:SF5">
    <property type="entry name" value="ASPARTATE--TRNA LIGASE, MITOCHONDRIAL"/>
    <property type="match status" value="1"/>
</dbReference>
<dbReference type="Gene3D" id="2.40.50.140">
    <property type="entry name" value="Nucleic acid-binding proteins"/>
    <property type="match status" value="1"/>
</dbReference>
<keyword evidence="3 7" id="KW-0547">Nucleotide-binding</keyword>
<dbReference type="Pfam" id="PF02938">
    <property type="entry name" value="GAD"/>
    <property type="match status" value="1"/>
</dbReference>